<evidence type="ECO:0000313" key="2">
    <source>
        <dbReference type="EMBL" id="TBU27600.1"/>
    </source>
</evidence>
<accession>A0A4Q9MJ85</accession>
<name>A0A4Q9MJ85_9APHY</name>
<dbReference type="AlphaFoldDB" id="A0A4Q9MJ85"/>
<feature type="chain" id="PRO_5020745137" evidence="1">
    <location>
        <begin position="25"/>
        <end position="109"/>
    </location>
</feature>
<dbReference type="EMBL" id="ML143430">
    <property type="protein sequence ID" value="TBU27600.1"/>
    <property type="molecule type" value="Genomic_DNA"/>
</dbReference>
<dbReference type="OrthoDB" id="10297373at2759"/>
<organism evidence="2">
    <name type="scientific">Dichomitus squalens</name>
    <dbReference type="NCBI Taxonomy" id="114155"/>
    <lineage>
        <taxon>Eukaryota</taxon>
        <taxon>Fungi</taxon>
        <taxon>Dikarya</taxon>
        <taxon>Basidiomycota</taxon>
        <taxon>Agaricomycotina</taxon>
        <taxon>Agaricomycetes</taxon>
        <taxon>Polyporales</taxon>
        <taxon>Polyporaceae</taxon>
        <taxon>Dichomitus</taxon>
    </lineage>
</organism>
<keyword evidence="1" id="KW-0732">Signal</keyword>
<proteinExistence type="predicted"/>
<evidence type="ECO:0000256" key="1">
    <source>
        <dbReference type="SAM" id="SignalP"/>
    </source>
</evidence>
<protein>
    <submittedName>
        <fullName evidence="2">Uncharacterized protein</fullName>
    </submittedName>
</protein>
<dbReference type="Proteomes" id="UP000292957">
    <property type="component" value="Unassembled WGS sequence"/>
</dbReference>
<gene>
    <name evidence="2" type="ORF">BD311DRAFT_797654</name>
</gene>
<reference evidence="2" key="1">
    <citation type="submission" date="2019-01" db="EMBL/GenBank/DDBJ databases">
        <title>Draft genome sequences of three monokaryotic isolates of the white-rot basidiomycete fungus Dichomitus squalens.</title>
        <authorList>
            <consortium name="DOE Joint Genome Institute"/>
            <person name="Lopez S.C."/>
            <person name="Andreopoulos B."/>
            <person name="Pangilinan J."/>
            <person name="Lipzen A."/>
            <person name="Riley R."/>
            <person name="Ahrendt S."/>
            <person name="Ng V."/>
            <person name="Barry K."/>
            <person name="Daum C."/>
            <person name="Grigoriev I.V."/>
            <person name="Hilden K.S."/>
            <person name="Makela M.R."/>
            <person name="de Vries R.P."/>
        </authorList>
    </citation>
    <scope>NUCLEOTIDE SEQUENCE [LARGE SCALE GENOMIC DNA]</scope>
    <source>
        <strain evidence="2">OM18370.1</strain>
    </source>
</reference>
<feature type="signal peptide" evidence="1">
    <location>
        <begin position="1"/>
        <end position="24"/>
    </location>
</feature>
<sequence length="109" mass="11096">MHSSALMKLSMVVAVVVNIASVVALPEAMSLGARQGPIECLAEPCDPVEGCCGNAVCTPHAYLGLPGVCTPATCDVICSTTADCCTDVYGTTFTCQLLDGQSVGVCIPQ</sequence>